<sequence length="115" mass="13467">MIILNIIMKFLGIIMILYCLYWFWDTRDFLIPINAIGIIDIIEYYCGISWNLLIFITGSVLIGFKNQILYSRIIIFSSLGIILSSIGMIISATIDIWCMMEYIIERKEEKNKNVK</sequence>
<dbReference type="RefSeq" id="WP_155512760.1">
    <property type="nucleotide sequence ID" value="NZ_CZAU01000002.1"/>
</dbReference>
<feature type="transmembrane region" description="Helical" evidence="1">
    <location>
        <begin position="70"/>
        <end position="97"/>
    </location>
</feature>
<accession>A0A174JHH9</accession>
<organism evidence="2 3">
    <name type="scientific">Anaerostipes hadrus</name>
    <dbReference type="NCBI Taxonomy" id="649756"/>
    <lineage>
        <taxon>Bacteria</taxon>
        <taxon>Bacillati</taxon>
        <taxon>Bacillota</taxon>
        <taxon>Clostridia</taxon>
        <taxon>Lachnospirales</taxon>
        <taxon>Lachnospiraceae</taxon>
        <taxon>Anaerostipes</taxon>
    </lineage>
</organism>
<evidence type="ECO:0000256" key="1">
    <source>
        <dbReference type="SAM" id="Phobius"/>
    </source>
</evidence>
<feature type="transmembrane region" description="Helical" evidence="1">
    <location>
        <begin position="44"/>
        <end position="64"/>
    </location>
</feature>
<protein>
    <submittedName>
        <fullName evidence="2">Uncharacterized protein</fullName>
    </submittedName>
</protein>
<keyword evidence="1" id="KW-0812">Transmembrane</keyword>
<keyword evidence="1" id="KW-0472">Membrane</keyword>
<dbReference type="AlphaFoldDB" id="A0A174JHH9"/>
<dbReference type="Proteomes" id="UP000095564">
    <property type="component" value="Unassembled WGS sequence"/>
</dbReference>
<name>A0A174JHH9_ANAHA</name>
<gene>
    <name evidence="2" type="ORF">ERS852520_00364</name>
</gene>
<reference evidence="2 3" key="1">
    <citation type="submission" date="2015-09" db="EMBL/GenBank/DDBJ databases">
        <authorList>
            <consortium name="Pathogen Informatics"/>
        </authorList>
    </citation>
    <scope>NUCLEOTIDE SEQUENCE [LARGE SCALE GENOMIC DNA]</scope>
    <source>
        <strain evidence="2 3">2789STDY5834908</strain>
    </source>
</reference>
<keyword evidence="1" id="KW-1133">Transmembrane helix</keyword>
<evidence type="ECO:0000313" key="2">
    <source>
        <dbReference type="EMBL" id="CUO99162.1"/>
    </source>
</evidence>
<proteinExistence type="predicted"/>
<evidence type="ECO:0000313" key="3">
    <source>
        <dbReference type="Proteomes" id="UP000095564"/>
    </source>
</evidence>
<dbReference type="EMBL" id="CZAU01000002">
    <property type="protein sequence ID" value="CUO99162.1"/>
    <property type="molecule type" value="Genomic_DNA"/>
</dbReference>
<feature type="transmembrane region" description="Helical" evidence="1">
    <location>
        <begin position="6"/>
        <end position="24"/>
    </location>
</feature>